<feature type="compositionally biased region" description="Basic and acidic residues" evidence="3">
    <location>
        <begin position="24"/>
        <end position="35"/>
    </location>
</feature>
<dbReference type="OrthoDB" id="4774723at2"/>
<dbReference type="Proteomes" id="UP000000757">
    <property type="component" value="Chromosome"/>
</dbReference>
<evidence type="ECO:0000256" key="1">
    <source>
        <dbReference type="ARBA" id="ARBA00004370"/>
    </source>
</evidence>
<dbReference type="PANTHER" id="PTHR37042">
    <property type="entry name" value="OUTER MEMBRANE PROTEIN RV1973"/>
    <property type="match status" value="1"/>
</dbReference>
<dbReference type="PATRIC" id="fig|246196.19.peg.349"/>
<keyword evidence="2 4" id="KW-0472">Membrane</keyword>
<evidence type="ECO:0000256" key="4">
    <source>
        <dbReference type="SAM" id="Phobius"/>
    </source>
</evidence>
<evidence type="ECO:0008006" key="7">
    <source>
        <dbReference type="Google" id="ProtNLM"/>
    </source>
</evidence>
<keyword evidence="4" id="KW-1133">Transmembrane helix</keyword>
<evidence type="ECO:0000313" key="6">
    <source>
        <dbReference type="Proteomes" id="UP000000757"/>
    </source>
</evidence>
<dbReference type="PANTHER" id="PTHR37042:SF4">
    <property type="entry name" value="OUTER MEMBRANE PROTEIN RV1973"/>
    <property type="match status" value="1"/>
</dbReference>
<evidence type="ECO:0000256" key="2">
    <source>
        <dbReference type="ARBA" id="ARBA00023136"/>
    </source>
</evidence>
<reference evidence="5 6" key="1">
    <citation type="submission" date="2006-10" db="EMBL/GenBank/DDBJ databases">
        <authorList>
            <person name="Fleischmann R.D."/>
            <person name="Dodson R.J."/>
            <person name="Haft D.H."/>
            <person name="Merkel J.S."/>
            <person name="Nelson W.C."/>
            <person name="Fraser C.M."/>
        </authorList>
    </citation>
    <scope>NUCLEOTIDE SEQUENCE [LARGE SCALE GENOMIC DNA]</scope>
    <source>
        <strain evidence="6">ATCC 700084 / mc(2)155</strain>
    </source>
</reference>
<gene>
    <name evidence="5" type="ordered locus">MSMEG_0352</name>
</gene>
<evidence type="ECO:0000256" key="3">
    <source>
        <dbReference type="SAM" id="MobiDB-lite"/>
    </source>
</evidence>
<feature type="region of interest" description="Disordered" evidence="3">
    <location>
        <begin position="1"/>
        <end position="38"/>
    </location>
</feature>
<evidence type="ECO:0000313" key="5">
    <source>
        <dbReference type="EMBL" id="ABK75111.1"/>
    </source>
</evidence>
<dbReference type="AlphaFoldDB" id="A0QPC7"/>
<dbReference type="PaxDb" id="246196-MSMEI_0345"/>
<dbReference type="KEGG" id="msb:LJ00_01760"/>
<organism evidence="5 6">
    <name type="scientific">Mycolicibacterium smegmatis (strain ATCC 700084 / mc(2)155)</name>
    <name type="common">Mycobacterium smegmatis</name>
    <dbReference type="NCBI Taxonomy" id="246196"/>
    <lineage>
        <taxon>Bacteria</taxon>
        <taxon>Bacillati</taxon>
        <taxon>Actinomycetota</taxon>
        <taxon>Actinomycetes</taxon>
        <taxon>Mycobacteriales</taxon>
        <taxon>Mycobacteriaceae</taxon>
        <taxon>Mycolicibacterium</taxon>
    </lineage>
</organism>
<sequence>MAVDVDTARHELTQPGQADDQETDEKSGVDTDSREPTSAQVRGVRGALVIGVLLLAIVGGATGWLVWQTQRAEQDQRMNEMLLQAGREAAVNLTTMDFEHIREDIQRVLDGSTGTFYDEFEQRAPAFEEVVTKTQSKTEGTVTEAGIESVSADSARVLVAVSVKTSNIAAPEQRPRLWRMRIDVQRVGDVAKVTNVGFVA</sequence>
<proteinExistence type="predicted"/>
<dbReference type="RefSeq" id="WP_011726872.1">
    <property type="nucleotide sequence ID" value="NC_008596.1"/>
</dbReference>
<protein>
    <recommendedName>
        <fullName evidence="7">Mammalian cell entry protein</fullName>
    </recommendedName>
</protein>
<accession>A0QPC7</accession>
<keyword evidence="6" id="KW-1185">Reference proteome</keyword>
<name>A0QPC7_MYCS2</name>
<comment type="subcellular location">
    <subcellularLocation>
        <location evidence="1">Membrane</location>
    </subcellularLocation>
</comment>
<feature type="compositionally biased region" description="Basic and acidic residues" evidence="3">
    <location>
        <begin position="1"/>
        <end position="12"/>
    </location>
</feature>
<dbReference type="eggNOG" id="ENOG503303V">
    <property type="taxonomic scope" value="Bacteria"/>
</dbReference>
<keyword evidence="4" id="KW-0812">Transmembrane</keyword>
<dbReference type="GeneID" id="93455275"/>
<dbReference type="STRING" id="246196.MSMEG_0352"/>
<dbReference type="KEGG" id="msm:MSMEG_0352"/>
<dbReference type="GO" id="GO:0016020">
    <property type="term" value="C:membrane"/>
    <property type="evidence" value="ECO:0007669"/>
    <property type="project" value="UniProtKB-SubCell"/>
</dbReference>
<dbReference type="EMBL" id="CP000480">
    <property type="protein sequence ID" value="ABK75111.1"/>
    <property type="molecule type" value="Genomic_DNA"/>
</dbReference>
<feature type="transmembrane region" description="Helical" evidence="4">
    <location>
        <begin position="46"/>
        <end position="67"/>
    </location>
</feature>